<accession>A0ACC0AAS5</accession>
<dbReference type="EMBL" id="CM044706">
    <property type="protein sequence ID" value="KAI5657955.1"/>
    <property type="molecule type" value="Genomic_DNA"/>
</dbReference>
<evidence type="ECO:0000313" key="1">
    <source>
        <dbReference type="EMBL" id="KAI5657955.1"/>
    </source>
</evidence>
<keyword evidence="2" id="KW-1185">Reference proteome</keyword>
<evidence type="ECO:0000313" key="2">
    <source>
        <dbReference type="Proteomes" id="UP001060085"/>
    </source>
</evidence>
<sequence length="270" mass="28784">MNFPAILFLGIVIAAAAFSGTSLGQNCGCAENLCCSRYGYCGTGDDYCGTGCRGGPCFLSPNNGASVGDIVTDSFFNGIADQAGSGCAGKGFYSRTAFLDAIKSYSQFGTVGSTDDSKREIAAFFAHATHETGHFCYIEEIDGPSKDYCDENNTQYPCAPNKGYYGRGPIQLSWNFNYGPAGETIGFDGLNNPEIVATNNVVSFKTALWYWMNNCHSLITSGQGFGATIRAINGRLECDGANPNTVSARVEYYTNYCNQLGVDPGANLRC</sequence>
<comment type="caution">
    <text evidence="1">The sequence shown here is derived from an EMBL/GenBank/DDBJ whole genome shotgun (WGS) entry which is preliminary data.</text>
</comment>
<proteinExistence type="predicted"/>
<gene>
    <name evidence="1" type="ORF">M9H77_26748</name>
</gene>
<organism evidence="1 2">
    <name type="scientific">Catharanthus roseus</name>
    <name type="common">Madagascar periwinkle</name>
    <name type="synonym">Vinca rosea</name>
    <dbReference type="NCBI Taxonomy" id="4058"/>
    <lineage>
        <taxon>Eukaryota</taxon>
        <taxon>Viridiplantae</taxon>
        <taxon>Streptophyta</taxon>
        <taxon>Embryophyta</taxon>
        <taxon>Tracheophyta</taxon>
        <taxon>Spermatophyta</taxon>
        <taxon>Magnoliopsida</taxon>
        <taxon>eudicotyledons</taxon>
        <taxon>Gunneridae</taxon>
        <taxon>Pentapetalae</taxon>
        <taxon>asterids</taxon>
        <taxon>lamiids</taxon>
        <taxon>Gentianales</taxon>
        <taxon>Apocynaceae</taxon>
        <taxon>Rauvolfioideae</taxon>
        <taxon>Vinceae</taxon>
        <taxon>Catharanthinae</taxon>
        <taxon>Catharanthus</taxon>
    </lineage>
</organism>
<dbReference type="Proteomes" id="UP001060085">
    <property type="component" value="Linkage Group LG06"/>
</dbReference>
<reference evidence="2" key="1">
    <citation type="journal article" date="2023" name="Nat. Plants">
        <title>Single-cell RNA sequencing provides a high-resolution roadmap for understanding the multicellular compartmentation of specialized metabolism.</title>
        <authorList>
            <person name="Sun S."/>
            <person name="Shen X."/>
            <person name="Li Y."/>
            <person name="Li Y."/>
            <person name="Wang S."/>
            <person name="Li R."/>
            <person name="Zhang H."/>
            <person name="Shen G."/>
            <person name="Guo B."/>
            <person name="Wei J."/>
            <person name="Xu J."/>
            <person name="St-Pierre B."/>
            <person name="Chen S."/>
            <person name="Sun C."/>
        </authorList>
    </citation>
    <scope>NUCLEOTIDE SEQUENCE [LARGE SCALE GENOMIC DNA]</scope>
</reference>
<name>A0ACC0AAS5_CATRO</name>
<protein>
    <submittedName>
        <fullName evidence="1">Uncharacterized protein</fullName>
    </submittedName>
</protein>